<reference evidence="6 9" key="2">
    <citation type="submission" date="2020-12" db="EMBL/GenBank/DDBJ databases">
        <title>FDA dAtabase for Regulatory Grade micrObial Sequences (FDA-ARGOS): Supporting development and validation of Infectious Disease Dx tests.</title>
        <authorList>
            <person name="Nelson B."/>
            <person name="Plummer A."/>
            <person name="Tallon L."/>
            <person name="Sadzewicz L."/>
            <person name="Zhao X."/>
            <person name="Boylan J."/>
            <person name="Ott S."/>
            <person name="Bowen H."/>
            <person name="Vavikolanu K."/>
            <person name="Mehta A."/>
            <person name="Aluvathingal J."/>
            <person name="Nadendla S."/>
            <person name="Myers T."/>
            <person name="Yan Y."/>
            <person name="Sichtig H."/>
        </authorList>
    </citation>
    <scope>NUCLEOTIDE SEQUENCE [LARGE SCALE GENOMIC DNA]</scope>
    <source>
        <strain evidence="6 9">FDAARGOS_923</strain>
    </source>
</reference>
<protein>
    <submittedName>
        <fullName evidence="7">HTH-type transcriptional repressor KstR2</fullName>
    </submittedName>
    <submittedName>
        <fullName evidence="6">TetR/AcrR family transcriptional regulator</fullName>
    </submittedName>
</protein>
<dbReference type="InterPro" id="IPR001647">
    <property type="entry name" value="HTH_TetR"/>
</dbReference>
<keyword evidence="1" id="KW-0805">Transcription regulation</keyword>
<dbReference type="PANTHER" id="PTHR30055">
    <property type="entry name" value="HTH-TYPE TRANSCRIPTIONAL REGULATOR RUTR"/>
    <property type="match status" value="1"/>
</dbReference>
<evidence type="ECO:0000313" key="9">
    <source>
        <dbReference type="Proteomes" id="UP000595038"/>
    </source>
</evidence>
<dbReference type="EMBL" id="NILC01000033">
    <property type="protein sequence ID" value="TWL20919.1"/>
    <property type="molecule type" value="Genomic_DNA"/>
</dbReference>
<evidence type="ECO:0000256" key="1">
    <source>
        <dbReference type="ARBA" id="ARBA00023015"/>
    </source>
</evidence>
<feature type="DNA-binding region" description="H-T-H motif" evidence="4">
    <location>
        <begin position="29"/>
        <end position="48"/>
    </location>
</feature>
<dbReference type="SUPFAM" id="SSF48498">
    <property type="entry name" value="Tetracyclin repressor-like, C-terminal domain"/>
    <property type="match status" value="1"/>
</dbReference>
<dbReference type="PROSITE" id="PS01081">
    <property type="entry name" value="HTH_TETR_1"/>
    <property type="match status" value="1"/>
</dbReference>
<dbReference type="AlphaFoldDB" id="A0A1Y0XLQ2"/>
<accession>A0A1Y0XLQ2</accession>
<dbReference type="GeneID" id="92861221"/>
<evidence type="ECO:0000313" key="8">
    <source>
        <dbReference type="Proteomes" id="UP000435910"/>
    </source>
</evidence>
<evidence type="ECO:0000259" key="5">
    <source>
        <dbReference type="PROSITE" id="PS50977"/>
    </source>
</evidence>
<dbReference type="EMBL" id="CP065647">
    <property type="protein sequence ID" value="QPR71286.1"/>
    <property type="molecule type" value="Genomic_DNA"/>
</dbReference>
<keyword evidence="2 4" id="KW-0238">DNA-binding</keyword>
<keyword evidence="3" id="KW-0804">Transcription</keyword>
<dbReference type="InterPro" id="IPR050109">
    <property type="entry name" value="HTH-type_TetR-like_transc_reg"/>
</dbReference>
<name>A0A1Y0XLQ2_BACLI</name>
<proteinExistence type="predicted"/>
<evidence type="ECO:0000313" key="7">
    <source>
        <dbReference type="EMBL" id="TWL20919.1"/>
    </source>
</evidence>
<organism evidence="7 8">
    <name type="scientific">Bacillus licheniformis</name>
    <dbReference type="NCBI Taxonomy" id="1402"/>
    <lineage>
        <taxon>Bacteria</taxon>
        <taxon>Bacillati</taxon>
        <taxon>Bacillota</taxon>
        <taxon>Bacilli</taxon>
        <taxon>Bacillales</taxon>
        <taxon>Bacillaceae</taxon>
        <taxon>Bacillus</taxon>
    </lineage>
</organism>
<dbReference type="Proteomes" id="UP000435910">
    <property type="component" value="Unassembled WGS sequence"/>
</dbReference>
<dbReference type="GO" id="GO:0003700">
    <property type="term" value="F:DNA-binding transcription factor activity"/>
    <property type="evidence" value="ECO:0007669"/>
    <property type="project" value="TreeGrafter"/>
</dbReference>
<dbReference type="OMA" id="EVTESFC"/>
<evidence type="ECO:0000313" key="6">
    <source>
        <dbReference type="EMBL" id="QPR71286.1"/>
    </source>
</evidence>
<feature type="domain" description="HTH tetR-type" evidence="5">
    <location>
        <begin position="6"/>
        <end position="66"/>
    </location>
</feature>
<dbReference type="Proteomes" id="UP000595038">
    <property type="component" value="Chromosome"/>
</dbReference>
<dbReference type="PANTHER" id="PTHR30055:SF234">
    <property type="entry name" value="HTH-TYPE TRANSCRIPTIONAL REGULATOR BETI"/>
    <property type="match status" value="1"/>
</dbReference>
<dbReference type="Gene3D" id="1.10.357.10">
    <property type="entry name" value="Tetracycline Repressor, domain 2"/>
    <property type="match status" value="1"/>
</dbReference>
<dbReference type="Pfam" id="PF00440">
    <property type="entry name" value="TetR_N"/>
    <property type="match status" value="1"/>
</dbReference>
<dbReference type="GO" id="GO:0000976">
    <property type="term" value="F:transcription cis-regulatory region binding"/>
    <property type="evidence" value="ECO:0007669"/>
    <property type="project" value="TreeGrafter"/>
</dbReference>
<dbReference type="InterPro" id="IPR023772">
    <property type="entry name" value="DNA-bd_HTH_TetR-type_CS"/>
</dbReference>
<dbReference type="PROSITE" id="PS50977">
    <property type="entry name" value="HTH_TETR_2"/>
    <property type="match status" value="1"/>
</dbReference>
<sequence>MARPNVTSKETLIEAAKRRIAEHGLDKLTLKAVAEEAKVTQGTVYYHFRTKEQLVFEVVRDLCRASWERLKANEKPAAERIKDGLSSAKSRTLKDAYYHQLFLELAVLGFRNEKIKEQLGELLEEENAVLAEQLSDLWKRSPVDGVSFSTWGILLNALIDGLALQSLMSPGFSPEKIYRELEAVLQMLTETAVKQHGGE</sequence>
<dbReference type="PRINTS" id="PR00455">
    <property type="entry name" value="HTHTETR"/>
</dbReference>
<dbReference type="SUPFAM" id="SSF46689">
    <property type="entry name" value="Homeodomain-like"/>
    <property type="match status" value="1"/>
</dbReference>
<dbReference type="InterPro" id="IPR009057">
    <property type="entry name" value="Homeodomain-like_sf"/>
</dbReference>
<evidence type="ECO:0000256" key="4">
    <source>
        <dbReference type="PROSITE-ProRule" id="PRU00335"/>
    </source>
</evidence>
<dbReference type="InterPro" id="IPR036271">
    <property type="entry name" value="Tet_transcr_reg_TetR-rel_C_sf"/>
</dbReference>
<gene>
    <name evidence="7" type="ORF">CHCC16736_2203</name>
    <name evidence="6" type="ORF">I6G80_15760</name>
</gene>
<evidence type="ECO:0000256" key="3">
    <source>
        <dbReference type="ARBA" id="ARBA00023163"/>
    </source>
</evidence>
<reference evidence="7 8" key="1">
    <citation type="submission" date="2019-06" db="EMBL/GenBank/DDBJ databases">
        <title>Genome sequence analysis of &gt;100 Bacillus licheniformis strains suggests intrinsic resistance to this species.</title>
        <authorList>
            <person name="Wels M."/>
            <person name="Siezen R.J."/>
            <person name="Johansen E."/>
            <person name="Stuer-Lauridsen B."/>
            <person name="Bjerre K."/>
            <person name="Nielsen B.K.K."/>
        </authorList>
    </citation>
    <scope>NUCLEOTIDE SEQUENCE [LARGE SCALE GENOMIC DNA]</scope>
    <source>
        <strain evidence="7 8">BAC-16736</strain>
    </source>
</reference>
<dbReference type="RefSeq" id="WP_003182530.1">
    <property type="nucleotide sequence ID" value="NZ_BEXU01000031.1"/>
</dbReference>
<evidence type="ECO:0000256" key="2">
    <source>
        <dbReference type="ARBA" id="ARBA00023125"/>
    </source>
</evidence>